<dbReference type="PIRSF" id="PIRSF008159">
    <property type="entry name" value="UCP008159_ABC"/>
    <property type="match status" value="1"/>
</dbReference>
<sequence length="211" mass="23233">MKTLITAGCLALASASAAAAHPHVFAEARLEVIIDDKGGVDQLRHVWRFDELFSSTVMLDFDANADLELEDDELAEVGTVIKDSLADYNYFTFVTKDGKEISVTPPDVIHADFQDGQLLLFFAVKPSEKMSLTGDMSFGTYDPTMYTAIEFFNDEDMVVKGNAGACSRKVIRPDADEIISQNQDMLTDAFFNDPAGNDSSKFFATRLQISC</sequence>
<protein>
    <submittedName>
        <fullName evidence="2">DUF1007 family protein</fullName>
    </submittedName>
</protein>
<evidence type="ECO:0000313" key="3">
    <source>
        <dbReference type="Proteomes" id="UP001196509"/>
    </source>
</evidence>
<comment type="caution">
    <text evidence="2">The sequence shown here is derived from an EMBL/GenBank/DDBJ whole genome shotgun (WGS) entry which is preliminary data.</text>
</comment>
<proteinExistence type="predicted"/>
<dbReference type="Pfam" id="PF06226">
    <property type="entry name" value="DUF1007"/>
    <property type="match status" value="1"/>
</dbReference>
<organism evidence="2 3">
    <name type="scientific">Flavimaribacter sediminis</name>
    <dbReference type="NCBI Taxonomy" id="2865987"/>
    <lineage>
        <taxon>Bacteria</taxon>
        <taxon>Pseudomonadati</taxon>
        <taxon>Pseudomonadota</taxon>
        <taxon>Alphaproteobacteria</taxon>
        <taxon>Hyphomicrobiales</taxon>
        <taxon>Rhizobiaceae</taxon>
        <taxon>Flavimaribacter</taxon>
    </lineage>
</organism>
<dbReference type="AlphaFoldDB" id="A0AAE3D2W5"/>
<feature type="signal peptide" evidence="1">
    <location>
        <begin position="1"/>
        <end position="19"/>
    </location>
</feature>
<dbReference type="EMBL" id="JAICBX010000003">
    <property type="protein sequence ID" value="MBW8639246.1"/>
    <property type="molecule type" value="Genomic_DNA"/>
</dbReference>
<dbReference type="InterPro" id="IPR010412">
    <property type="entry name" value="DUF1007"/>
</dbReference>
<gene>
    <name evidence="2" type="ORF">K1W69_18770</name>
</gene>
<dbReference type="Proteomes" id="UP001196509">
    <property type="component" value="Unassembled WGS sequence"/>
</dbReference>
<evidence type="ECO:0000256" key="1">
    <source>
        <dbReference type="SAM" id="SignalP"/>
    </source>
</evidence>
<feature type="chain" id="PRO_5042266728" evidence="1">
    <location>
        <begin position="20"/>
        <end position="211"/>
    </location>
</feature>
<reference evidence="2" key="1">
    <citation type="submission" date="2021-08" db="EMBL/GenBank/DDBJ databases">
        <title>Hoeflea bacterium WL0058 sp. nov., isolated from the sediment.</title>
        <authorList>
            <person name="Wang L."/>
            <person name="Zhang D."/>
        </authorList>
    </citation>
    <scope>NUCLEOTIDE SEQUENCE</scope>
    <source>
        <strain evidence="2">WL0058</strain>
    </source>
</reference>
<keyword evidence="1" id="KW-0732">Signal</keyword>
<keyword evidence="3" id="KW-1185">Reference proteome</keyword>
<accession>A0AAE3D2W5</accession>
<dbReference type="InterPro" id="IPR016537">
    <property type="entry name" value="UCP008159_ABC"/>
</dbReference>
<name>A0AAE3D2W5_9HYPH</name>
<evidence type="ECO:0000313" key="2">
    <source>
        <dbReference type="EMBL" id="MBW8639246.1"/>
    </source>
</evidence>
<dbReference type="RefSeq" id="WP_220229945.1">
    <property type="nucleotide sequence ID" value="NZ_JAICBX010000003.1"/>
</dbReference>